<evidence type="ECO:0000256" key="10">
    <source>
        <dbReference type="ARBA" id="ARBA00023180"/>
    </source>
</evidence>
<comment type="similarity">
    <text evidence="2">Belongs to the RLP family.</text>
</comment>
<dbReference type="Pfam" id="PF13855">
    <property type="entry name" value="LRR_8"/>
    <property type="match status" value="2"/>
</dbReference>
<evidence type="ECO:0000256" key="11">
    <source>
        <dbReference type="SAM" id="SignalP"/>
    </source>
</evidence>
<evidence type="ECO:0000256" key="8">
    <source>
        <dbReference type="ARBA" id="ARBA00022989"/>
    </source>
</evidence>
<keyword evidence="4" id="KW-0433">Leucine-rich repeat</keyword>
<feature type="chain" id="PRO_5015637130" evidence="11">
    <location>
        <begin position="24"/>
        <end position="820"/>
    </location>
</feature>
<comment type="caution">
    <text evidence="13">The sequence shown here is derived from an EMBL/GenBank/DDBJ whole genome shotgun (WGS) entry which is preliminary data.</text>
</comment>
<dbReference type="InterPro" id="IPR003591">
    <property type="entry name" value="Leu-rich_rpt_typical-subtyp"/>
</dbReference>
<dbReference type="GO" id="GO:0051707">
    <property type="term" value="P:response to other organism"/>
    <property type="evidence" value="ECO:0007669"/>
    <property type="project" value="UniProtKB-ARBA"/>
</dbReference>
<evidence type="ECO:0000256" key="3">
    <source>
        <dbReference type="ARBA" id="ARBA00022475"/>
    </source>
</evidence>
<reference evidence="13 14" key="1">
    <citation type="journal article" date="2018" name="Mol. Plant">
        <title>The genome of Artemisia annua provides insight into the evolution of Asteraceae family and artemisinin biosynthesis.</title>
        <authorList>
            <person name="Shen Q."/>
            <person name="Zhang L."/>
            <person name="Liao Z."/>
            <person name="Wang S."/>
            <person name="Yan T."/>
            <person name="Shi P."/>
            <person name="Liu M."/>
            <person name="Fu X."/>
            <person name="Pan Q."/>
            <person name="Wang Y."/>
            <person name="Lv Z."/>
            <person name="Lu X."/>
            <person name="Zhang F."/>
            <person name="Jiang W."/>
            <person name="Ma Y."/>
            <person name="Chen M."/>
            <person name="Hao X."/>
            <person name="Li L."/>
            <person name="Tang Y."/>
            <person name="Lv G."/>
            <person name="Zhou Y."/>
            <person name="Sun X."/>
            <person name="Brodelius P.E."/>
            <person name="Rose J.K.C."/>
            <person name="Tang K."/>
        </authorList>
    </citation>
    <scope>NUCLEOTIDE SEQUENCE [LARGE SCALE GENOMIC DNA]</scope>
    <source>
        <strain evidence="14">cv. Huhao1</strain>
        <tissue evidence="13">Leaf</tissue>
    </source>
</reference>
<dbReference type="InterPro" id="IPR032675">
    <property type="entry name" value="LRR_dom_sf"/>
</dbReference>
<dbReference type="InterPro" id="IPR046956">
    <property type="entry name" value="RLP23-like"/>
</dbReference>
<keyword evidence="3" id="KW-1003">Cell membrane</keyword>
<organism evidence="13 14">
    <name type="scientific">Artemisia annua</name>
    <name type="common">Sweet wormwood</name>
    <dbReference type="NCBI Taxonomy" id="35608"/>
    <lineage>
        <taxon>Eukaryota</taxon>
        <taxon>Viridiplantae</taxon>
        <taxon>Streptophyta</taxon>
        <taxon>Embryophyta</taxon>
        <taxon>Tracheophyta</taxon>
        <taxon>Spermatophyta</taxon>
        <taxon>Magnoliopsida</taxon>
        <taxon>eudicotyledons</taxon>
        <taxon>Gunneridae</taxon>
        <taxon>Pentapetalae</taxon>
        <taxon>asterids</taxon>
        <taxon>campanulids</taxon>
        <taxon>Asterales</taxon>
        <taxon>Asteraceae</taxon>
        <taxon>Asteroideae</taxon>
        <taxon>Anthemideae</taxon>
        <taxon>Artemisiinae</taxon>
        <taxon>Artemisia</taxon>
    </lineage>
</organism>
<dbReference type="SUPFAM" id="SSF52058">
    <property type="entry name" value="L domain-like"/>
    <property type="match status" value="2"/>
</dbReference>
<evidence type="ECO:0000313" key="14">
    <source>
        <dbReference type="Proteomes" id="UP000245207"/>
    </source>
</evidence>
<dbReference type="STRING" id="35608.A0A2U1P4R3"/>
<evidence type="ECO:0000256" key="9">
    <source>
        <dbReference type="ARBA" id="ARBA00023136"/>
    </source>
</evidence>
<protein>
    <submittedName>
        <fullName evidence="13">Leucine-rich repeat-containing protein</fullName>
    </submittedName>
</protein>
<dbReference type="EMBL" id="PKPP01001678">
    <property type="protein sequence ID" value="PWA80755.1"/>
    <property type="molecule type" value="Genomic_DNA"/>
</dbReference>
<accession>A0A2U1P4R3</accession>
<dbReference type="Pfam" id="PF08263">
    <property type="entry name" value="LRRNT_2"/>
    <property type="match status" value="1"/>
</dbReference>
<dbReference type="AlphaFoldDB" id="A0A2U1P4R3"/>
<dbReference type="PANTHER" id="PTHR48061">
    <property type="entry name" value="LEUCINE-RICH REPEAT RECEPTOR PROTEIN KINASE EMS1-LIKE-RELATED"/>
    <property type="match status" value="1"/>
</dbReference>
<dbReference type="GO" id="GO:0005886">
    <property type="term" value="C:plasma membrane"/>
    <property type="evidence" value="ECO:0007669"/>
    <property type="project" value="UniProtKB-SubCell"/>
</dbReference>
<dbReference type="GO" id="GO:0006952">
    <property type="term" value="P:defense response"/>
    <property type="evidence" value="ECO:0007669"/>
    <property type="project" value="UniProtKB-ARBA"/>
</dbReference>
<gene>
    <name evidence="13" type="ORF">CTI12_AA159950</name>
</gene>
<dbReference type="PROSITE" id="PS51450">
    <property type="entry name" value="LRR"/>
    <property type="match status" value="1"/>
</dbReference>
<evidence type="ECO:0000256" key="1">
    <source>
        <dbReference type="ARBA" id="ARBA00004251"/>
    </source>
</evidence>
<evidence type="ECO:0000313" key="13">
    <source>
        <dbReference type="EMBL" id="PWA80755.1"/>
    </source>
</evidence>
<evidence type="ECO:0000256" key="6">
    <source>
        <dbReference type="ARBA" id="ARBA00022729"/>
    </source>
</evidence>
<dbReference type="FunFam" id="3.80.10.10:FF:000213">
    <property type="entry name" value="Tyrosine-sulfated glycopeptide receptor 1"/>
    <property type="match status" value="1"/>
</dbReference>
<keyword evidence="9" id="KW-0472">Membrane</keyword>
<comment type="subcellular location">
    <subcellularLocation>
        <location evidence="1">Cell membrane</location>
        <topology evidence="1">Single-pass type I membrane protein</topology>
    </subcellularLocation>
</comment>
<keyword evidence="14" id="KW-1185">Reference proteome</keyword>
<dbReference type="Gene3D" id="3.80.10.10">
    <property type="entry name" value="Ribonuclease Inhibitor"/>
    <property type="match status" value="4"/>
</dbReference>
<dbReference type="FunFam" id="3.80.10.10:FF:000095">
    <property type="entry name" value="LRR receptor-like serine/threonine-protein kinase GSO1"/>
    <property type="match status" value="1"/>
</dbReference>
<feature type="signal peptide" evidence="11">
    <location>
        <begin position="1"/>
        <end position="23"/>
    </location>
</feature>
<keyword evidence="7" id="KW-0677">Repeat</keyword>
<keyword evidence="5" id="KW-0812">Transmembrane</keyword>
<dbReference type="PANTHER" id="PTHR48061:SF51">
    <property type="entry name" value="RECEPTOR LIKE PROTEIN 30-LIKE"/>
    <property type="match status" value="1"/>
</dbReference>
<evidence type="ECO:0000259" key="12">
    <source>
        <dbReference type="Pfam" id="PF08263"/>
    </source>
</evidence>
<keyword evidence="6 11" id="KW-0732">Signal</keyword>
<proteinExistence type="inferred from homology"/>
<dbReference type="Proteomes" id="UP000245207">
    <property type="component" value="Unassembled WGS sequence"/>
</dbReference>
<evidence type="ECO:0000256" key="4">
    <source>
        <dbReference type="ARBA" id="ARBA00022614"/>
    </source>
</evidence>
<dbReference type="SMART" id="SM00369">
    <property type="entry name" value="LRR_TYP"/>
    <property type="match status" value="9"/>
</dbReference>
<sequence>MNALLNFSIFLTAFVCINVLVSASGRCGRNQWLVLYKLRDTLEFDPANSTKLLSWRDNSIDCCIWKGVYCNTVGEVIGLDLSQENISGGINDSSLLFSLDKLQRLNLAYNNFNSKPIPSRFGSLTSLIYLNLSHSYFGEQIPAIFSQMTRLKVLELPSNNFTGRIPSLQLCKNLRHLNLSGNSFSGSIPSAHFLHLHKLLAVDLGFNALSGSLPSSLFCLPQVQKIHLSNNNFNGSLVNFPNASMSCLETLDLSSNRLRGEIPVSFFELSMLTILLLSSNNLNGTIKFKAFQHFPNLTTLDLSYSNLSVETSDTDFTMFPVPQLLSLKLASCNLQTIPNLRNQSRLSILDLSNNNISEEVPLWVWDIGNGMLSYFNISHNQIASLQKPFVFPESLSVLDLNSNRLTGVIPTPPPFATYIDYSDNLFSSSITNSIGSYLGMAIFFLVSNNLLSGPIPQTICNASNLHVLDMSHNRFSGRIPECLFECCGKLHVLNLGNNSLSGPIIGTFTSNCSLTSLDLHGNSLQGKIPKSLENCKMLKFLNLGNNKINDIFPCFLRNNSNVQVLVLRSNMLHGGLHCVGTSHSTPWEKLHIFDIAFNRFTGVVPADLFLDWHDMMMAEKFKTHRSFMVLQLDDFYYQDTVIVTIKGFTVKLVKILSSFTSIDISSNHFGGEIPSNIGRLQALYFLNISNNEFTGSIPSSIGNLNQLDSLDMSKNKFVGEIPSSFTGLRFLTTMNLSYNQLEGKIPEENQFQTFVNSSYVGNTRLCGSPLTKICSFTGVAAVPPASTNSRHNSKNFDDFISRWTRISCWIGDFHFATYIF</sequence>
<evidence type="ECO:0000256" key="2">
    <source>
        <dbReference type="ARBA" id="ARBA00009592"/>
    </source>
</evidence>
<feature type="domain" description="Leucine-rich repeat-containing N-terminal plant-type" evidence="12">
    <location>
        <begin position="33"/>
        <end position="71"/>
    </location>
</feature>
<evidence type="ECO:0000256" key="7">
    <source>
        <dbReference type="ARBA" id="ARBA00022737"/>
    </source>
</evidence>
<evidence type="ECO:0000256" key="5">
    <source>
        <dbReference type="ARBA" id="ARBA00022692"/>
    </source>
</evidence>
<keyword evidence="10" id="KW-0325">Glycoprotein</keyword>
<keyword evidence="8" id="KW-1133">Transmembrane helix</keyword>
<dbReference type="Pfam" id="PF00560">
    <property type="entry name" value="LRR_1"/>
    <property type="match status" value="9"/>
</dbReference>
<dbReference type="OrthoDB" id="1394818at2759"/>
<dbReference type="InterPro" id="IPR001611">
    <property type="entry name" value="Leu-rich_rpt"/>
</dbReference>
<dbReference type="InterPro" id="IPR013210">
    <property type="entry name" value="LRR_N_plant-typ"/>
</dbReference>
<name>A0A2U1P4R3_ARTAN</name>